<evidence type="ECO:0000313" key="5">
    <source>
        <dbReference type="Proteomes" id="UP001331561"/>
    </source>
</evidence>
<comment type="caution">
    <text evidence="4">The sequence shown here is derived from an EMBL/GenBank/DDBJ whole genome shotgun (WGS) entry which is preliminary data.</text>
</comment>
<dbReference type="EMBL" id="JAYXHS010000003">
    <property type="protein sequence ID" value="MEC5387465.1"/>
    <property type="molecule type" value="Genomic_DNA"/>
</dbReference>
<gene>
    <name evidence="4" type="ORF">VVD49_17170</name>
</gene>
<dbReference type="Proteomes" id="UP001331561">
    <property type="component" value="Unassembled WGS sequence"/>
</dbReference>
<dbReference type="InterPro" id="IPR007730">
    <property type="entry name" value="SPOR-like_dom"/>
</dbReference>
<dbReference type="Gene3D" id="3.30.70.1070">
    <property type="entry name" value="Sporulation related repeat"/>
    <property type="match status" value="1"/>
</dbReference>
<feature type="transmembrane region" description="Helical" evidence="2">
    <location>
        <begin position="24"/>
        <end position="45"/>
    </location>
</feature>
<reference evidence="4 5" key="1">
    <citation type="submission" date="2024-01" db="EMBL/GenBank/DDBJ databases">
        <title>Uliginosibacterium soil sp. nov.</title>
        <authorList>
            <person name="Lv Y."/>
        </authorList>
    </citation>
    <scope>NUCLEOTIDE SEQUENCE [LARGE SCALE GENOMIC DNA]</scope>
    <source>
        <strain evidence="4 5">H3</strain>
    </source>
</reference>
<feature type="domain" description="SPOR" evidence="3">
    <location>
        <begin position="190"/>
        <end position="260"/>
    </location>
</feature>
<dbReference type="PANTHER" id="PTHR38687:SF1">
    <property type="entry name" value="CELL DIVISION PROTEIN DEDD"/>
    <property type="match status" value="1"/>
</dbReference>
<keyword evidence="2" id="KW-0812">Transmembrane</keyword>
<protein>
    <submittedName>
        <fullName evidence="4">SPOR domain-containing protein</fullName>
    </submittedName>
</protein>
<dbReference type="RefSeq" id="WP_327600434.1">
    <property type="nucleotide sequence ID" value="NZ_JAYXHS010000003.1"/>
</dbReference>
<dbReference type="PANTHER" id="PTHR38687">
    <property type="entry name" value="CELL DIVISION PROTEIN DEDD-RELATED"/>
    <property type="match status" value="1"/>
</dbReference>
<dbReference type="InterPro" id="IPR052521">
    <property type="entry name" value="Cell_div_SPOR-domain"/>
</dbReference>
<feature type="region of interest" description="Disordered" evidence="1">
    <location>
        <begin position="120"/>
        <end position="155"/>
    </location>
</feature>
<accession>A0ABU6K8Z5</accession>
<evidence type="ECO:0000313" key="4">
    <source>
        <dbReference type="EMBL" id="MEC5387465.1"/>
    </source>
</evidence>
<evidence type="ECO:0000259" key="3">
    <source>
        <dbReference type="PROSITE" id="PS51724"/>
    </source>
</evidence>
<dbReference type="SUPFAM" id="SSF110997">
    <property type="entry name" value="Sporulation related repeat"/>
    <property type="match status" value="1"/>
</dbReference>
<dbReference type="PROSITE" id="PS51724">
    <property type="entry name" value="SPOR"/>
    <property type="match status" value="1"/>
</dbReference>
<evidence type="ECO:0000256" key="1">
    <source>
        <dbReference type="SAM" id="MobiDB-lite"/>
    </source>
</evidence>
<evidence type="ECO:0000256" key="2">
    <source>
        <dbReference type="SAM" id="Phobius"/>
    </source>
</evidence>
<feature type="region of interest" description="Disordered" evidence="1">
    <location>
        <begin position="51"/>
        <end position="83"/>
    </location>
</feature>
<keyword evidence="2" id="KW-1133">Transmembrane helix</keyword>
<dbReference type="InterPro" id="IPR036680">
    <property type="entry name" value="SPOR-like_sf"/>
</dbReference>
<feature type="compositionally biased region" description="Polar residues" evidence="1">
    <location>
        <begin position="58"/>
        <end position="83"/>
    </location>
</feature>
<name>A0ABU6K8Z5_9RHOO</name>
<keyword evidence="2" id="KW-0472">Membrane</keyword>
<sequence>MTEQVKADQAREAAAEARQVRRQLIVKGGIAAIAVAGLVVALVLLEGNHEEEPAPTARTVTPTGVTAPEAQSPSLAEATTQALRTSKEAAELQSVVLAEQQAVASAVAAVPAVPEESAEPLGIPPLQASAPISAAGTSARRREGGGRLVLEQSPPRGAQVAAASSAAAVKAPAPVVTPAPAKAPTAAASASAAGDFFVQVGVFANPGNAEELRARLKGAGIPTQVETRVQVGPFNTRQEAVAAQARLKSLGMDGGMVVPARH</sequence>
<keyword evidence="5" id="KW-1185">Reference proteome</keyword>
<organism evidence="4 5">
    <name type="scientific">Uliginosibacterium silvisoli</name>
    <dbReference type="NCBI Taxonomy" id="3114758"/>
    <lineage>
        <taxon>Bacteria</taxon>
        <taxon>Pseudomonadati</taxon>
        <taxon>Pseudomonadota</taxon>
        <taxon>Betaproteobacteria</taxon>
        <taxon>Rhodocyclales</taxon>
        <taxon>Zoogloeaceae</taxon>
        <taxon>Uliginosibacterium</taxon>
    </lineage>
</organism>
<dbReference type="Pfam" id="PF05036">
    <property type="entry name" value="SPOR"/>
    <property type="match status" value="1"/>
</dbReference>
<proteinExistence type="predicted"/>